<keyword evidence="3 6" id="KW-0812">Transmembrane</keyword>
<organism evidence="7 8">
    <name type="scientific">Clostridium putrefaciens</name>
    <dbReference type="NCBI Taxonomy" id="99675"/>
    <lineage>
        <taxon>Bacteria</taxon>
        <taxon>Bacillati</taxon>
        <taxon>Bacillota</taxon>
        <taxon>Clostridia</taxon>
        <taxon>Eubacteriales</taxon>
        <taxon>Clostridiaceae</taxon>
        <taxon>Clostridium</taxon>
    </lineage>
</organism>
<feature type="transmembrane region" description="Helical" evidence="6">
    <location>
        <begin position="9"/>
        <end position="28"/>
    </location>
</feature>
<name>A0A381J6K3_9CLOT</name>
<dbReference type="InterPro" id="IPR002293">
    <property type="entry name" value="AA/rel_permease1"/>
</dbReference>
<feature type="transmembrane region" description="Helical" evidence="6">
    <location>
        <begin position="86"/>
        <end position="111"/>
    </location>
</feature>
<feature type="transmembrane region" description="Helical" evidence="6">
    <location>
        <begin position="237"/>
        <end position="260"/>
    </location>
</feature>
<evidence type="ECO:0000313" key="8">
    <source>
        <dbReference type="Proteomes" id="UP000254664"/>
    </source>
</evidence>
<feature type="transmembrane region" description="Helical" evidence="6">
    <location>
        <begin position="400"/>
        <end position="431"/>
    </location>
</feature>
<feature type="transmembrane region" description="Helical" evidence="6">
    <location>
        <begin position="156"/>
        <end position="177"/>
    </location>
</feature>
<dbReference type="RefSeq" id="WP_115640419.1">
    <property type="nucleotide sequence ID" value="NZ_UFWZ01000001.1"/>
</dbReference>
<gene>
    <name evidence="7" type="primary">arcD</name>
    <name evidence="7" type="ORF">NCTC9836_00618</name>
</gene>
<feature type="transmembrane region" description="Helical" evidence="6">
    <location>
        <begin position="334"/>
        <end position="355"/>
    </location>
</feature>
<feature type="transmembrane region" description="Helical" evidence="6">
    <location>
        <begin position="123"/>
        <end position="144"/>
    </location>
</feature>
<dbReference type="PANTHER" id="PTHR42770">
    <property type="entry name" value="AMINO ACID TRANSPORTER-RELATED"/>
    <property type="match status" value="1"/>
</dbReference>
<feature type="transmembrane region" description="Helical" evidence="6">
    <location>
        <begin position="207"/>
        <end position="225"/>
    </location>
</feature>
<dbReference type="Pfam" id="PF13520">
    <property type="entry name" value="AA_permease_2"/>
    <property type="match status" value="1"/>
</dbReference>
<dbReference type="PIRSF" id="PIRSF006060">
    <property type="entry name" value="AA_transporter"/>
    <property type="match status" value="1"/>
</dbReference>
<dbReference type="Gene3D" id="1.20.1740.10">
    <property type="entry name" value="Amino acid/polyamine transporter I"/>
    <property type="match status" value="1"/>
</dbReference>
<evidence type="ECO:0000256" key="5">
    <source>
        <dbReference type="ARBA" id="ARBA00023136"/>
    </source>
</evidence>
<dbReference type="GO" id="GO:0005886">
    <property type="term" value="C:plasma membrane"/>
    <property type="evidence" value="ECO:0007669"/>
    <property type="project" value="UniProtKB-SubCell"/>
</dbReference>
<sequence length="474" mass="51847">MKEDKNKKLGISLLVPLAIGTMIASGIFNSPIDLIETANPLAVIISWVIGVTGVIMIGIVFYMLSNKRPELKGGIYSYAKTGYGDFVGFNSAWGYWTSSLLGNMAFIFLIFKTINSLIGDNYFMPPIYSFIFGSILLWFYYFLIKRGIKEAGKLNLVITIAKIIPLILVIVLGMLVFSTDIFNVPNWQTILASNGKEVTLGKQISDSMGSILWCFVGVEGLVVLSDRAKSQNAVAKSTIIALIVTAMLYMLISVISMGVLPANELLSAQTPLALVLSKTALGDAGGMIVKLGILISLLGALLCWNLITTEILYLPAKQDNLMPKWFKKVNDKNVPVNALLFSMVASQLILLGMLSPALQKGYYIVTHIATTNILIPYLLSSMFALKTFKNEKNCIKEKAVCILACIYSTYVIYAAGVAYLALAFIMYATGIGFYIKAKKEKQQSIESKEKMAMIVMVIIAIIMIIAIAMGKVSV</sequence>
<feature type="transmembrane region" description="Helical" evidence="6">
    <location>
        <begin position="40"/>
        <end position="65"/>
    </location>
</feature>
<dbReference type="AlphaFoldDB" id="A0A381J6K3"/>
<evidence type="ECO:0000256" key="6">
    <source>
        <dbReference type="SAM" id="Phobius"/>
    </source>
</evidence>
<keyword evidence="8" id="KW-1185">Reference proteome</keyword>
<dbReference type="OrthoDB" id="178667at2"/>
<comment type="subcellular location">
    <subcellularLocation>
        <location evidence="1">Cell membrane</location>
        <topology evidence="1">Multi-pass membrane protein</topology>
    </subcellularLocation>
</comment>
<keyword evidence="5 6" id="KW-0472">Membrane</keyword>
<feature type="transmembrane region" description="Helical" evidence="6">
    <location>
        <begin position="451"/>
        <end position="470"/>
    </location>
</feature>
<keyword evidence="4 6" id="KW-1133">Transmembrane helix</keyword>
<dbReference type="EMBL" id="UFWZ01000001">
    <property type="protein sequence ID" value="SUY46146.1"/>
    <property type="molecule type" value="Genomic_DNA"/>
</dbReference>
<feature type="transmembrane region" description="Helical" evidence="6">
    <location>
        <begin position="361"/>
        <end position="379"/>
    </location>
</feature>
<reference evidence="7 8" key="1">
    <citation type="submission" date="2018-06" db="EMBL/GenBank/DDBJ databases">
        <authorList>
            <consortium name="Pathogen Informatics"/>
            <person name="Doyle S."/>
        </authorList>
    </citation>
    <scope>NUCLEOTIDE SEQUENCE [LARGE SCALE GENOMIC DNA]</scope>
    <source>
        <strain evidence="7 8">NCTC9836</strain>
    </source>
</reference>
<evidence type="ECO:0000256" key="1">
    <source>
        <dbReference type="ARBA" id="ARBA00004651"/>
    </source>
</evidence>
<evidence type="ECO:0000256" key="3">
    <source>
        <dbReference type="ARBA" id="ARBA00022692"/>
    </source>
</evidence>
<evidence type="ECO:0000256" key="2">
    <source>
        <dbReference type="ARBA" id="ARBA00022475"/>
    </source>
</evidence>
<proteinExistence type="predicted"/>
<accession>A0A381J6K3</accession>
<dbReference type="PANTHER" id="PTHR42770:SF4">
    <property type="entry name" value="ARGININE_ORNITHINE ANTIPORTER-RELATED"/>
    <property type="match status" value="1"/>
</dbReference>
<dbReference type="Proteomes" id="UP000254664">
    <property type="component" value="Unassembled WGS sequence"/>
</dbReference>
<protein>
    <submittedName>
        <fullName evidence="7">Arginine/ornithine antiporter</fullName>
    </submittedName>
</protein>
<feature type="transmembrane region" description="Helical" evidence="6">
    <location>
        <begin position="291"/>
        <end position="313"/>
    </location>
</feature>
<keyword evidence="2" id="KW-1003">Cell membrane</keyword>
<evidence type="ECO:0000313" key="7">
    <source>
        <dbReference type="EMBL" id="SUY46146.1"/>
    </source>
</evidence>
<dbReference type="GO" id="GO:0022857">
    <property type="term" value="F:transmembrane transporter activity"/>
    <property type="evidence" value="ECO:0007669"/>
    <property type="project" value="InterPro"/>
</dbReference>
<dbReference type="InterPro" id="IPR050367">
    <property type="entry name" value="APC_superfamily"/>
</dbReference>
<evidence type="ECO:0000256" key="4">
    <source>
        <dbReference type="ARBA" id="ARBA00022989"/>
    </source>
</evidence>